<protein>
    <recommendedName>
        <fullName evidence="4">Ig-like domain-containing protein</fullName>
    </recommendedName>
</protein>
<dbReference type="InterPro" id="IPR036179">
    <property type="entry name" value="Ig-like_dom_sf"/>
</dbReference>
<dbReference type="InterPro" id="IPR050199">
    <property type="entry name" value="IgHV"/>
</dbReference>
<sequence>MINIKFYLTLSEFKVIITCMVCALSQVQLQESGPSLVKPSQTLSLTCAVSGFSLTSNDVAWVRQPPGKGLEWVGGINSGGSAYYNPTLKSRLSFTRDTSKTVYYCARDTVRGSQCEPRHKPPCTDARYHQGSHRTQQVQGCDLQQVHIWAGRGFLLEPVLSSSCPGPLPETLFCILMFHCCGLRSV</sequence>
<organism evidence="5 6">
    <name type="scientific">Phocoena sinus</name>
    <name type="common">Vaquita</name>
    <dbReference type="NCBI Taxonomy" id="42100"/>
    <lineage>
        <taxon>Eukaryota</taxon>
        <taxon>Metazoa</taxon>
        <taxon>Chordata</taxon>
        <taxon>Craniata</taxon>
        <taxon>Vertebrata</taxon>
        <taxon>Euteleostomi</taxon>
        <taxon>Mammalia</taxon>
        <taxon>Eutheria</taxon>
        <taxon>Laurasiatheria</taxon>
        <taxon>Artiodactyla</taxon>
        <taxon>Whippomorpha</taxon>
        <taxon>Cetacea</taxon>
        <taxon>Odontoceti</taxon>
        <taxon>Phocoenidae</taxon>
        <taxon>Phocoena</taxon>
    </lineage>
</organism>
<evidence type="ECO:0000313" key="6">
    <source>
        <dbReference type="Proteomes" id="UP000694554"/>
    </source>
</evidence>
<dbReference type="InterPro" id="IPR013783">
    <property type="entry name" value="Ig-like_fold"/>
</dbReference>
<evidence type="ECO:0000256" key="1">
    <source>
        <dbReference type="ARBA" id="ARBA00022859"/>
    </source>
</evidence>
<name>A0A8C9E963_PHOSS</name>
<accession>A0A8C9E963</accession>
<dbReference type="GeneTree" id="ENSGT01030000234536"/>
<evidence type="ECO:0000256" key="2">
    <source>
        <dbReference type="ARBA" id="ARBA00023130"/>
    </source>
</evidence>
<reference evidence="5" key="1">
    <citation type="submission" date="2019-08" db="EMBL/GenBank/DDBJ databases">
        <title>Phocoena sinus (Vaquita) genome, mPhoSin1, primary haplotype.</title>
        <authorList>
            <person name="Morin P."/>
            <person name="Mountcastle J."/>
            <person name="Fungtammasan C."/>
            <person name="Rhie A."/>
            <person name="Rojas-Bracho L."/>
            <person name="Smith C.R."/>
            <person name="Taylor B.L."/>
            <person name="Gulland F.M.D."/>
            <person name="Musser W."/>
            <person name="Houck M."/>
            <person name="Haase B."/>
            <person name="Paez S."/>
            <person name="Howe K."/>
            <person name="Torrance J."/>
            <person name="Formenti G."/>
            <person name="Phillippy A."/>
            <person name="Ryder O."/>
            <person name="Jarvis E.D."/>
            <person name="Fedrigo O."/>
        </authorList>
    </citation>
    <scope>NUCLEOTIDE SEQUENCE [LARGE SCALE GENOMIC DNA]</scope>
</reference>
<dbReference type="GO" id="GO:0005576">
    <property type="term" value="C:extracellular region"/>
    <property type="evidence" value="ECO:0007669"/>
    <property type="project" value="UniProtKB-ARBA"/>
</dbReference>
<evidence type="ECO:0000259" key="4">
    <source>
        <dbReference type="PROSITE" id="PS50835"/>
    </source>
</evidence>
<dbReference type="AlphaFoldDB" id="A0A8C9E963"/>
<dbReference type="GO" id="GO:0019814">
    <property type="term" value="C:immunoglobulin complex"/>
    <property type="evidence" value="ECO:0007669"/>
    <property type="project" value="UniProtKB-KW"/>
</dbReference>
<proteinExistence type="predicted"/>
<evidence type="ECO:0000313" key="5">
    <source>
        <dbReference type="Ensembl" id="ENSPSNP00000028697.1"/>
    </source>
</evidence>
<keyword evidence="6" id="KW-1185">Reference proteome</keyword>
<dbReference type="Proteomes" id="UP000694554">
    <property type="component" value="Chromosome 2"/>
</dbReference>
<keyword evidence="3" id="KW-1280">Immunoglobulin</keyword>
<reference evidence="5" key="2">
    <citation type="submission" date="2025-08" db="UniProtKB">
        <authorList>
            <consortium name="Ensembl"/>
        </authorList>
    </citation>
    <scope>IDENTIFICATION</scope>
</reference>
<dbReference type="SMART" id="SM00406">
    <property type="entry name" value="IGv"/>
    <property type="match status" value="1"/>
</dbReference>
<evidence type="ECO:0000256" key="3">
    <source>
        <dbReference type="ARBA" id="ARBA00043265"/>
    </source>
</evidence>
<keyword evidence="1" id="KW-0391">Immunity</keyword>
<dbReference type="InterPro" id="IPR007110">
    <property type="entry name" value="Ig-like_dom"/>
</dbReference>
<keyword evidence="2" id="KW-1064">Adaptive immunity</keyword>
<dbReference type="Ensembl" id="ENSPSNT00000032211.1">
    <property type="protein sequence ID" value="ENSPSNP00000028697.1"/>
    <property type="gene ID" value="ENSPSNG00000020780.1"/>
</dbReference>
<dbReference type="PROSITE" id="PS50835">
    <property type="entry name" value="IG_LIKE"/>
    <property type="match status" value="1"/>
</dbReference>
<reference evidence="5" key="3">
    <citation type="submission" date="2025-09" db="UniProtKB">
        <authorList>
            <consortium name="Ensembl"/>
        </authorList>
    </citation>
    <scope>IDENTIFICATION</scope>
</reference>
<dbReference type="Gene3D" id="2.60.40.10">
    <property type="entry name" value="Immunoglobulins"/>
    <property type="match status" value="1"/>
</dbReference>
<feature type="domain" description="Ig-like" evidence="4">
    <location>
        <begin position="25"/>
        <end position="105"/>
    </location>
</feature>
<dbReference type="GO" id="GO:0002250">
    <property type="term" value="P:adaptive immune response"/>
    <property type="evidence" value="ECO:0007669"/>
    <property type="project" value="UniProtKB-KW"/>
</dbReference>
<dbReference type="InterPro" id="IPR013106">
    <property type="entry name" value="Ig_V-set"/>
</dbReference>
<dbReference type="PANTHER" id="PTHR23266">
    <property type="entry name" value="IMMUNOGLOBULIN HEAVY CHAIN"/>
    <property type="match status" value="1"/>
</dbReference>
<dbReference type="SUPFAM" id="SSF48726">
    <property type="entry name" value="Immunoglobulin"/>
    <property type="match status" value="1"/>
</dbReference>